<evidence type="ECO:0000256" key="1">
    <source>
        <dbReference type="SAM" id="Coils"/>
    </source>
</evidence>
<feature type="coiled-coil region" evidence="1">
    <location>
        <begin position="73"/>
        <end position="100"/>
    </location>
</feature>
<dbReference type="OrthoDB" id="7046085at2759"/>
<sequence length="251" mass="28893">MVLKKAPMWKKKTYEEVNDSDEIVDDKPIQTGNNIGDEDGDGLEDFVDLLELGRQGETIDLYKTIIMDKETIIKDQNTIIELLNEKIKELEKNKKTFADAVSLNSSCNTIKKQTKQYIPINPQNSESTMREIQNNIQPNRINVSINSINTLKNGNVVIKCETQQGMQKLVDETQIKLGTKYRIETLKINRPRIKIISYSPPLEDDELEEIIKSQNEIFKPDGHFKITYIRKTETKNKTPRHTIFAECSGTF</sequence>
<evidence type="ECO:0000313" key="2">
    <source>
        <dbReference type="EMBL" id="CAH1106577.1"/>
    </source>
</evidence>
<organism evidence="2 3">
    <name type="scientific">Psylliodes chrysocephalus</name>
    <dbReference type="NCBI Taxonomy" id="3402493"/>
    <lineage>
        <taxon>Eukaryota</taxon>
        <taxon>Metazoa</taxon>
        <taxon>Ecdysozoa</taxon>
        <taxon>Arthropoda</taxon>
        <taxon>Hexapoda</taxon>
        <taxon>Insecta</taxon>
        <taxon>Pterygota</taxon>
        <taxon>Neoptera</taxon>
        <taxon>Endopterygota</taxon>
        <taxon>Coleoptera</taxon>
        <taxon>Polyphaga</taxon>
        <taxon>Cucujiformia</taxon>
        <taxon>Chrysomeloidea</taxon>
        <taxon>Chrysomelidae</taxon>
        <taxon>Galerucinae</taxon>
        <taxon>Alticini</taxon>
        <taxon>Psylliodes</taxon>
    </lineage>
</organism>
<keyword evidence="3" id="KW-1185">Reference proteome</keyword>
<protein>
    <submittedName>
        <fullName evidence="2">Uncharacterized protein</fullName>
    </submittedName>
</protein>
<proteinExistence type="predicted"/>
<keyword evidence="1" id="KW-0175">Coiled coil</keyword>
<dbReference type="AlphaFoldDB" id="A0A9P0CXP3"/>
<reference evidence="2" key="1">
    <citation type="submission" date="2022-01" db="EMBL/GenBank/DDBJ databases">
        <authorList>
            <person name="King R."/>
        </authorList>
    </citation>
    <scope>NUCLEOTIDE SEQUENCE</scope>
</reference>
<evidence type="ECO:0000313" key="3">
    <source>
        <dbReference type="Proteomes" id="UP001153636"/>
    </source>
</evidence>
<accession>A0A9P0CXP3</accession>
<dbReference type="EMBL" id="OV651814">
    <property type="protein sequence ID" value="CAH1106577.1"/>
    <property type="molecule type" value="Genomic_DNA"/>
</dbReference>
<dbReference type="Proteomes" id="UP001153636">
    <property type="component" value="Chromosome 2"/>
</dbReference>
<name>A0A9P0CXP3_9CUCU</name>
<gene>
    <name evidence="2" type="ORF">PSYICH_LOCUS7854</name>
</gene>